<dbReference type="EMBL" id="KM217573">
    <property type="protein sequence ID" value="AIU36743.1"/>
    <property type="molecule type" value="Genomic_DNA"/>
</dbReference>
<dbReference type="GO" id="GO:0005198">
    <property type="term" value="F:structural molecule activity"/>
    <property type="evidence" value="ECO:0007669"/>
    <property type="project" value="InterPro"/>
</dbReference>
<reference evidence="3" key="3">
    <citation type="journal article" date="2019" name="Virology">
        <title>Single nucleotide polymorphism (SNP) frequencies and distribution reveal complex genetic composition of seven novel natural isolates of Cydia pomonella granulovirus.</title>
        <authorList>
            <person name="Fan J."/>
            <person name="Wennmann J.T."/>
            <person name="Wang D."/>
            <person name="Jehle J.A."/>
        </authorList>
    </citation>
    <scope>NUCLEOTIDE SEQUENCE</scope>
    <source>
        <strain evidence="3">CpGV-JQ</strain>
        <strain evidence="4">CpGV-WW</strain>
        <strain evidence="5">CpGV-ZY2</strain>
    </source>
</reference>
<dbReference type="EMBL" id="MN696170">
    <property type="protein sequence ID" value="QGZ00016.1"/>
    <property type="molecule type" value="Genomic_DNA"/>
</dbReference>
<evidence type="ECO:0000313" key="2">
    <source>
        <dbReference type="EMBL" id="AIU36879.1"/>
    </source>
</evidence>
<dbReference type="EMBL" id="MN696169">
    <property type="protein sequence ID" value="QGY99874.1"/>
    <property type="molecule type" value="Genomic_DNA"/>
</dbReference>
<evidence type="ECO:0000313" key="3">
    <source>
        <dbReference type="EMBL" id="QGY99448.1"/>
    </source>
</evidence>
<evidence type="ECO:0000313" key="1">
    <source>
        <dbReference type="EMBL" id="AIU36743.1"/>
    </source>
</evidence>
<dbReference type="GO" id="GO:0019028">
    <property type="term" value="C:viral capsid"/>
    <property type="evidence" value="ECO:0007669"/>
    <property type="project" value="InterPro"/>
</dbReference>
<evidence type="ECO:0000313" key="5">
    <source>
        <dbReference type="EMBL" id="QGZ00016.1"/>
    </source>
</evidence>
<dbReference type="Pfam" id="PF04501">
    <property type="entry name" value="Baculo_VP39"/>
    <property type="match status" value="1"/>
</dbReference>
<protein>
    <submittedName>
        <fullName evidence="1">ORF96 vp39 capsid</fullName>
    </submittedName>
    <submittedName>
        <fullName evidence="3">VP39 capsid protein</fullName>
    </submittedName>
</protein>
<dbReference type="EMBL" id="MN696166">
    <property type="protein sequence ID" value="QGY99448.1"/>
    <property type="molecule type" value="Genomic_DNA"/>
</dbReference>
<proteinExistence type="predicted"/>
<dbReference type="EMBL" id="KM217574">
    <property type="protein sequence ID" value="AIU36879.1"/>
    <property type="molecule type" value="Genomic_DNA"/>
</dbReference>
<dbReference type="InterPro" id="IPR007589">
    <property type="entry name" value="Baculo_VP39"/>
</dbReference>
<gene>
    <name evidence="1" type="primary">orf96</name>
</gene>
<organismHost>
    <name type="scientific">Cydia pomonella</name>
    <name type="common">Codling moth</name>
    <dbReference type="NCBI Taxonomy" id="82600"/>
</organismHost>
<reference evidence="1" key="1">
    <citation type="journal article" date="2014" name="Proc. Natl. Acad. Sci. U.S.A.">
        <title>Baculovirus resistance in codling moth is virus isolate-dependent and the consequence of a mutation in viral gene pe38.</title>
        <authorList>
            <person name="Gebhardt M.M."/>
            <person name="Eberle K.E."/>
            <person name="Radtke P."/>
            <person name="Jehle J.A."/>
        </authorList>
    </citation>
    <scope>NUCLEOTIDE SEQUENCE</scope>
    <source>
        <strain evidence="2">CpGV-I07</strain>
        <strain evidence="1">CpGV-S</strain>
    </source>
</reference>
<reference evidence="2" key="2">
    <citation type="submission" date="2014-07" db="EMBL/GenBank/DDBJ databases">
        <title>Comparative genomics of CpGV: Evolution of a crop protection agent.</title>
        <authorList>
            <person name="Radtke P.C."/>
            <person name="Jehle J.A."/>
        </authorList>
    </citation>
    <scope>NUCLEOTIDE SEQUENCE</scope>
    <source>
        <strain evidence="2">CpGV-I07</strain>
    </source>
</reference>
<name>A0A097P0T2_GVCP</name>
<evidence type="ECO:0000313" key="4">
    <source>
        <dbReference type="EMBL" id="QGY99874.1"/>
    </source>
</evidence>
<accession>A0A097P0T2</accession>
<organism evidence="1">
    <name type="scientific">Cydia pomonella granulosis virus</name>
    <name type="common">CpGV</name>
    <name type="synonym">Cydia pomonella granulovirus</name>
    <dbReference type="NCBI Taxonomy" id="28289"/>
    <lineage>
        <taxon>Viruses</taxon>
        <taxon>Viruses incertae sedis</taxon>
        <taxon>Naldaviricetes</taxon>
        <taxon>Lefavirales</taxon>
        <taxon>Baculoviridae</taxon>
        <taxon>Betabaculovirus</taxon>
        <taxon>Betabaculovirus cypomonellae</taxon>
    </lineage>
</organism>
<sequence>MDVVTYEPCELNNYCVFQGVMVDIMRCNDYGTQCSSDAYNSRSDGTFICNYHLGKYFRIRKSRFEIPSGKDNRSFKMLIGQSLIPQSATSRVLIPPTHESHFNTTNRSAMEKFVIYTIYEDKEGLDKLCKQLVDQEFFQQPTWVKLQFNINTILGLVSPSMLCKVVANNGSTRTFSQQTNFEGYPPFLRNLITQLVRPKVLTISGTDINIMEFDTCTFTSEGLTVPNLHNPNQPVRIDNPILQPKFSLRSVVEFDGRATLEQRALDTYDDVLLTRPLINGVQTVV</sequence>